<dbReference type="EMBL" id="BJWA01000006">
    <property type="protein sequence ID" value="GEL80015.1"/>
    <property type="molecule type" value="Genomic_DNA"/>
</dbReference>
<feature type="transmembrane region" description="Helical" evidence="1">
    <location>
        <begin position="12"/>
        <end position="35"/>
    </location>
</feature>
<gene>
    <name evidence="3" type="ORF">A5802_000171</name>
    <name evidence="2" type="ORF">EMU01_11590</name>
</gene>
<keyword evidence="5" id="KW-1185">Reference proteome</keyword>
<dbReference type="GeneID" id="60998452"/>
<feature type="transmembrane region" description="Helical" evidence="1">
    <location>
        <begin position="91"/>
        <end position="108"/>
    </location>
</feature>
<keyword evidence="1" id="KW-0472">Membrane</keyword>
<organism evidence="3 4">
    <name type="scientific">Enterococcus mundtii</name>
    <dbReference type="NCBI Taxonomy" id="53346"/>
    <lineage>
        <taxon>Bacteria</taxon>
        <taxon>Bacillati</taxon>
        <taxon>Bacillota</taxon>
        <taxon>Bacilli</taxon>
        <taxon>Lactobacillales</taxon>
        <taxon>Enterococcaceae</taxon>
        <taxon>Enterococcus</taxon>
    </lineage>
</organism>
<evidence type="ECO:0000313" key="4">
    <source>
        <dbReference type="Proteomes" id="UP000195024"/>
    </source>
</evidence>
<feature type="transmembrane region" description="Helical" evidence="1">
    <location>
        <begin position="149"/>
        <end position="168"/>
    </location>
</feature>
<name>A0A1I4NIR5_ENTMU</name>
<sequence>MFVKKSMPNKYISFYLLALCFLLGSLVFVFKFFWLFGTVQYSWWIISGISLFYSTRIPSAFLKRVLIGIHLVLMYGIVLGTLLGFVSFGKVEYLLFPVAYVLIVGALHELEKKKAFFIMGLIIPMSISTLAFIYAHYLIIFQSHSFESYYLIPLLMLMVISGLIGLYAATKLETSRRKFYLLFINYLFSTYFNVVLLLLFLVNVVRN</sequence>
<feature type="transmembrane region" description="Helical" evidence="1">
    <location>
        <begin position="65"/>
        <end position="85"/>
    </location>
</feature>
<dbReference type="RefSeq" id="WP_071866653.1">
    <property type="nucleotide sequence ID" value="NZ_BJWA01000006.1"/>
</dbReference>
<evidence type="ECO:0000256" key="1">
    <source>
        <dbReference type="SAM" id="Phobius"/>
    </source>
</evidence>
<reference evidence="2 5" key="2">
    <citation type="submission" date="2019-07" db="EMBL/GenBank/DDBJ databases">
        <title>Whole genome shotgun sequence of Enterococcus mundtii NBRC 100490.</title>
        <authorList>
            <person name="Hosoyama A."/>
            <person name="Uohara A."/>
            <person name="Ohji S."/>
            <person name="Ichikawa N."/>
        </authorList>
    </citation>
    <scope>NUCLEOTIDE SEQUENCE [LARGE SCALE GENOMIC DNA]</scope>
    <source>
        <strain evidence="2 5">NBRC 100490</strain>
    </source>
</reference>
<evidence type="ECO:0000313" key="5">
    <source>
        <dbReference type="Proteomes" id="UP000321175"/>
    </source>
</evidence>
<keyword evidence="1" id="KW-0812">Transmembrane</keyword>
<comment type="caution">
    <text evidence="3">The sequence shown here is derived from an EMBL/GenBank/DDBJ whole genome shotgun (WGS) entry which is preliminary data.</text>
</comment>
<evidence type="ECO:0000313" key="3">
    <source>
        <dbReference type="EMBL" id="OTP26460.1"/>
    </source>
</evidence>
<dbReference type="Proteomes" id="UP000195024">
    <property type="component" value="Unassembled WGS sequence"/>
</dbReference>
<feature type="transmembrane region" description="Helical" evidence="1">
    <location>
        <begin position="115"/>
        <end position="137"/>
    </location>
</feature>
<feature type="transmembrane region" description="Helical" evidence="1">
    <location>
        <begin position="41"/>
        <end position="58"/>
    </location>
</feature>
<reference evidence="3 4" key="1">
    <citation type="submission" date="2017-05" db="EMBL/GenBank/DDBJ databases">
        <title>The Genome Sequence of Enterococcus mundtii 6B1_DIV0119.</title>
        <authorList>
            <consortium name="The Broad Institute Genomics Platform"/>
            <consortium name="The Broad Institute Genomic Center for Infectious Diseases"/>
            <person name="Earl A."/>
            <person name="Manson A."/>
            <person name="Schwartman J."/>
            <person name="Gilmore M."/>
            <person name="Abouelleil A."/>
            <person name="Cao P."/>
            <person name="Chapman S."/>
            <person name="Cusick C."/>
            <person name="Shea T."/>
            <person name="Young S."/>
            <person name="Neafsey D."/>
            <person name="Nusbaum C."/>
            <person name="Birren B."/>
        </authorList>
    </citation>
    <scope>NUCLEOTIDE SEQUENCE [LARGE SCALE GENOMIC DNA]</scope>
    <source>
        <strain evidence="3 4">6B1_DIV0119</strain>
    </source>
</reference>
<accession>A0A1I4NIR5</accession>
<dbReference type="EMBL" id="NGMS01000001">
    <property type="protein sequence ID" value="OTP26460.1"/>
    <property type="molecule type" value="Genomic_DNA"/>
</dbReference>
<protein>
    <submittedName>
        <fullName evidence="3">Uncharacterized protein</fullName>
    </submittedName>
</protein>
<proteinExistence type="predicted"/>
<evidence type="ECO:0000313" key="2">
    <source>
        <dbReference type="EMBL" id="GEL80015.1"/>
    </source>
</evidence>
<feature type="transmembrane region" description="Helical" evidence="1">
    <location>
        <begin position="180"/>
        <end position="202"/>
    </location>
</feature>
<keyword evidence="1" id="KW-1133">Transmembrane helix</keyword>
<dbReference type="Proteomes" id="UP000321175">
    <property type="component" value="Unassembled WGS sequence"/>
</dbReference>
<dbReference type="AlphaFoldDB" id="A0A1I4NIR5"/>